<dbReference type="Proteomes" id="UP001221208">
    <property type="component" value="Unassembled WGS sequence"/>
</dbReference>
<dbReference type="RefSeq" id="WP_273669986.1">
    <property type="nucleotide sequence ID" value="NZ_JAQQXR010000002.1"/>
</dbReference>
<dbReference type="SUPFAM" id="SSF56059">
    <property type="entry name" value="Glutathione synthetase ATP-binding domain-like"/>
    <property type="match status" value="1"/>
</dbReference>
<evidence type="ECO:0000313" key="2">
    <source>
        <dbReference type="Proteomes" id="UP001221208"/>
    </source>
</evidence>
<sequence length="448" mass="49526">MTNLIGTNLEQMKAEIWEFGGRYDGSKPIPVTITPQYFSASSYNALISDSGLVLQALEVILALYCQHEVIQRRFPELSQLNEYICRTPVTAQGINLARFDYVKAEDGTLVMVEPNTDCPGGMTNASAVHRAFRNSVYYDSQVREASQASESPQTFLELMCSISGRNDPRVGFIWSKICPIKNDIFNLFESAKHMSGWSVPFLGPVQDLLPGSDGAVLADGLPMDVAFTKIDTTLGDDGKIHWCAWEDNIEEAQLILNALADGRLVTVSGLPSMMVAENKRCLALLFEPSIRQHFSKPQVDAIDRLVAKTSCIDGLTSEQLWSPQHVLTNKNCFVLKTPIDTRGRGIYIGKSCTEEEWYKLVDDAMAGHMVVQEYIPPMIEVLELDTGISEHMSTVMALFMYAGKPTGVLGRSSHKDVVNVGNGGVFRPTLVVHADETRQVPHPIFSEA</sequence>
<accession>A0ABT5JX58</accession>
<comment type="caution">
    <text evidence="1">The sequence shown here is derived from an EMBL/GenBank/DDBJ whole genome shotgun (WGS) entry which is preliminary data.</text>
</comment>
<organism evidence="1 2">
    <name type="scientific">Janthinobacterium fluminis</name>
    <dbReference type="NCBI Taxonomy" id="2987524"/>
    <lineage>
        <taxon>Bacteria</taxon>
        <taxon>Pseudomonadati</taxon>
        <taxon>Pseudomonadota</taxon>
        <taxon>Betaproteobacteria</taxon>
        <taxon>Burkholderiales</taxon>
        <taxon>Oxalobacteraceae</taxon>
        <taxon>Janthinobacterium</taxon>
    </lineage>
</organism>
<protein>
    <recommendedName>
        <fullName evidence="3">Glutathionylspermidine synthase</fullName>
    </recommendedName>
</protein>
<proteinExistence type="predicted"/>
<reference evidence="1 2" key="1">
    <citation type="submission" date="2022-10" db="EMBL/GenBank/DDBJ databases">
        <title>Janthinobacterium sp. hw3 Genome sequencing.</title>
        <authorList>
            <person name="Park S."/>
        </authorList>
    </citation>
    <scope>NUCLEOTIDE SEQUENCE [LARGE SCALE GENOMIC DNA]</scope>
    <source>
        <strain evidence="2">hw3</strain>
    </source>
</reference>
<name>A0ABT5JX58_9BURK</name>
<dbReference type="EMBL" id="JAQQXR010000002">
    <property type="protein sequence ID" value="MDC8757306.1"/>
    <property type="molecule type" value="Genomic_DNA"/>
</dbReference>
<evidence type="ECO:0008006" key="3">
    <source>
        <dbReference type="Google" id="ProtNLM"/>
    </source>
</evidence>
<evidence type="ECO:0000313" key="1">
    <source>
        <dbReference type="EMBL" id="MDC8757306.1"/>
    </source>
</evidence>
<keyword evidence="2" id="KW-1185">Reference proteome</keyword>
<gene>
    <name evidence="1" type="ORF">OIK44_06870</name>
</gene>